<keyword evidence="2" id="KW-1185">Reference proteome</keyword>
<protein>
    <submittedName>
        <fullName evidence="1">Uncharacterized protein</fullName>
    </submittedName>
</protein>
<gene>
    <name evidence="1" type="ORF">AKL17_3p0165</name>
</gene>
<dbReference type="EMBL" id="CP012664">
    <property type="protein sequence ID" value="AMY72321.1"/>
    <property type="molecule type" value="Genomic_DNA"/>
</dbReference>
<organism evidence="1 2">
    <name type="scientific">Frigidibacter mobilis</name>
    <dbReference type="NCBI Taxonomy" id="1335048"/>
    <lineage>
        <taxon>Bacteria</taxon>
        <taxon>Pseudomonadati</taxon>
        <taxon>Pseudomonadota</taxon>
        <taxon>Alphaproteobacteria</taxon>
        <taxon>Rhodobacterales</taxon>
        <taxon>Paracoccaceae</taxon>
        <taxon>Frigidibacter</taxon>
    </lineage>
</organism>
<dbReference type="AlphaFoldDB" id="A0A159Z9R9"/>
<dbReference type="KEGG" id="daa:AKL17_3p0165"/>
<evidence type="ECO:0000313" key="1">
    <source>
        <dbReference type="EMBL" id="AMY72321.1"/>
    </source>
</evidence>
<dbReference type="RefSeq" id="WP_066819350.1">
    <property type="nucleotide sequence ID" value="NZ_CP012664.1"/>
</dbReference>
<sequence>MRQGTRSQKATFDSFFSDQAMGTNLFWMPDPTTDGWPMLTADGAPVLTAEGAPVLLSAQWLCLFGDAMPTETILGVRFQISFSVSVMP</sequence>
<geneLocation type="plasmid" evidence="2">
    <name>cai42_Plasmidc</name>
</geneLocation>
<dbReference type="Proteomes" id="UP000076128">
    <property type="component" value="Plasmid pcai42C"/>
</dbReference>
<evidence type="ECO:0000313" key="2">
    <source>
        <dbReference type="Proteomes" id="UP000076128"/>
    </source>
</evidence>
<reference evidence="1 2" key="1">
    <citation type="submission" date="2015-09" db="EMBL/GenBank/DDBJ databases">
        <title>Complete genome sequence of Defluviimonas alba cai42t isolated from an oilfield in Xinjiang.</title>
        <authorList>
            <person name="Geng S."/>
            <person name="Pan X."/>
            <person name="Wu X."/>
        </authorList>
    </citation>
    <scope>NUCLEOTIDE SEQUENCE [LARGE SCALE GENOMIC DNA]</scope>
    <source>
        <strain evidence="2">cai42</strain>
        <plasmid evidence="2">cai42_Plasmidc</plasmid>
    </source>
</reference>
<dbReference type="OrthoDB" id="7858450at2"/>
<accession>A0A159Z9R9</accession>
<proteinExistence type="predicted"/>
<name>A0A159Z9R9_9RHOB</name>
<keyword evidence="1" id="KW-0614">Plasmid</keyword>